<organism evidence="2">
    <name type="scientific">Eremomyces bilateralis CBS 781.70</name>
    <dbReference type="NCBI Taxonomy" id="1392243"/>
    <lineage>
        <taxon>Eukaryota</taxon>
        <taxon>Fungi</taxon>
        <taxon>Dikarya</taxon>
        <taxon>Ascomycota</taxon>
        <taxon>Pezizomycotina</taxon>
        <taxon>Dothideomycetes</taxon>
        <taxon>Dothideomycetes incertae sedis</taxon>
        <taxon>Eremomycetales</taxon>
        <taxon>Eremomycetaceae</taxon>
        <taxon>Eremomyces</taxon>
    </lineage>
</organism>
<dbReference type="Proteomes" id="UP000504638">
    <property type="component" value="Unplaced"/>
</dbReference>
<dbReference type="InterPro" id="IPR036188">
    <property type="entry name" value="FAD/NAD-bd_sf"/>
</dbReference>
<dbReference type="PANTHER" id="PTHR13847:SF129">
    <property type="entry name" value="FAD DEPENDENT OXIDOREDUCTASE"/>
    <property type="match status" value="1"/>
</dbReference>
<feature type="non-terminal residue" evidence="2">
    <location>
        <position position="470"/>
    </location>
</feature>
<protein>
    <submittedName>
        <fullName evidence="2 4">FAD dependent oxidoreductase</fullName>
    </submittedName>
</protein>
<proteinExistence type="predicted"/>
<evidence type="ECO:0000313" key="4">
    <source>
        <dbReference type="RefSeq" id="XP_033538115.1"/>
    </source>
</evidence>
<feature type="domain" description="FAD dependent oxidoreductase" evidence="1">
    <location>
        <begin position="33"/>
        <end position="420"/>
    </location>
</feature>
<reference evidence="4" key="3">
    <citation type="submission" date="2025-04" db="UniProtKB">
        <authorList>
            <consortium name="RefSeq"/>
        </authorList>
    </citation>
    <scope>IDENTIFICATION</scope>
    <source>
        <strain evidence="4">CBS 781.70</strain>
    </source>
</reference>
<keyword evidence="3" id="KW-1185">Reference proteome</keyword>
<dbReference type="OrthoDB" id="429143at2759"/>
<sequence length="470" mass="50396">LPTPSPSKSFWHSEPSSFLLGHRTTADLPSSADVVIIGSGITGASVARYLKEEEGAAGLSVVMLEAREACWGATGRNGGHCQPIFLHQPPSIGRFELRNFHSVATYISTHAVPCEFRPRPSVRALHSSALLAHARASVADLRASAPDLAEHLAVVTDPERLKDYKLRSEVPDGDEAKWNPAKGAVVCDIAGSLWPYKLVAHILEACVTAGRLNLQTTTPVEKIERIADSGDMAGGPRYRVITTHRGAIEARHVVLATNGYTTHLLPELADLIVPSRGQMSALRATGGERLGNSYGFLGVGDPRDNDHPDYLIQRPVEGGGQMMLGGGYAGATREYVGEVDDGVVDEGVAGYLTGMLGKVMTVAEGPLEAEYMWTGIMAYSRDGCPWVGAVPGMEGVWLSAGYTGHGMPNATLCGKAVVDMLLAKERGSFDEPFVDTMVHAGDIPRQYVISEERIERARHLPSVEVQNKEG</sequence>
<accession>A0A6G1GEM9</accession>
<dbReference type="Pfam" id="PF01266">
    <property type="entry name" value="DAO"/>
    <property type="match status" value="1"/>
</dbReference>
<reference evidence="2 4" key="1">
    <citation type="submission" date="2020-01" db="EMBL/GenBank/DDBJ databases">
        <authorList>
            <consortium name="DOE Joint Genome Institute"/>
            <person name="Haridas S."/>
            <person name="Albert R."/>
            <person name="Binder M."/>
            <person name="Bloem J."/>
            <person name="Labutti K."/>
            <person name="Salamov A."/>
            <person name="Andreopoulos B."/>
            <person name="Baker S.E."/>
            <person name="Barry K."/>
            <person name="Bills G."/>
            <person name="Bluhm B.H."/>
            <person name="Cannon C."/>
            <person name="Castanera R."/>
            <person name="Culley D.E."/>
            <person name="Daum C."/>
            <person name="Ezra D."/>
            <person name="Gonzalez J.B."/>
            <person name="Henrissat B."/>
            <person name="Kuo A."/>
            <person name="Liang C."/>
            <person name="Lipzen A."/>
            <person name="Lutzoni F."/>
            <person name="Magnuson J."/>
            <person name="Mondo S."/>
            <person name="Nolan M."/>
            <person name="Ohm R."/>
            <person name="Pangilinan J."/>
            <person name="Park H.-J."/>
            <person name="Ramirez L."/>
            <person name="Alfaro M."/>
            <person name="Sun H."/>
            <person name="Tritt A."/>
            <person name="Yoshinaga Y."/>
            <person name="Zwiers L.-H."/>
            <person name="Turgeon B.G."/>
            <person name="Goodwin S.B."/>
            <person name="Spatafora J.W."/>
            <person name="Crous P.W."/>
            <person name="Grigoriev I.V."/>
        </authorList>
    </citation>
    <scope>NUCLEOTIDE SEQUENCE</scope>
    <source>
        <strain evidence="2 4">CBS 781.70</strain>
    </source>
</reference>
<dbReference type="AlphaFoldDB" id="A0A6G1GEM9"/>
<dbReference type="RefSeq" id="XP_033538115.1">
    <property type="nucleotide sequence ID" value="XM_033675701.1"/>
</dbReference>
<dbReference type="SUPFAM" id="SSF51905">
    <property type="entry name" value="FAD/NAD(P)-binding domain"/>
    <property type="match status" value="1"/>
</dbReference>
<feature type="non-terminal residue" evidence="2">
    <location>
        <position position="1"/>
    </location>
</feature>
<reference evidence="4" key="2">
    <citation type="submission" date="2020-04" db="EMBL/GenBank/DDBJ databases">
        <authorList>
            <consortium name="NCBI Genome Project"/>
        </authorList>
    </citation>
    <scope>NUCLEOTIDE SEQUENCE</scope>
    <source>
        <strain evidence="4">CBS 781.70</strain>
    </source>
</reference>
<dbReference type="GO" id="GO:0005737">
    <property type="term" value="C:cytoplasm"/>
    <property type="evidence" value="ECO:0007669"/>
    <property type="project" value="TreeGrafter"/>
</dbReference>
<dbReference type="PANTHER" id="PTHR13847">
    <property type="entry name" value="SARCOSINE DEHYDROGENASE-RELATED"/>
    <property type="match status" value="1"/>
</dbReference>
<evidence type="ECO:0000313" key="2">
    <source>
        <dbReference type="EMBL" id="KAF1816484.1"/>
    </source>
</evidence>
<dbReference type="EMBL" id="ML975150">
    <property type="protein sequence ID" value="KAF1816484.1"/>
    <property type="molecule type" value="Genomic_DNA"/>
</dbReference>
<dbReference type="InterPro" id="IPR006076">
    <property type="entry name" value="FAD-dep_OxRdtase"/>
</dbReference>
<dbReference type="Gene3D" id="3.50.50.60">
    <property type="entry name" value="FAD/NAD(P)-binding domain"/>
    <property type="match status" value="1"/>
</dbReference>
<evidence type="ECO:0000259" key="1">
    <source>
        <dbReference type="Pfam" id="PF01266"/>
    </source>
</evidence>
<dbReference type="GeneID" id="54416271"/>
<gene>
    <name evidence="2 4" type="ORF">P152DRAFT_379480</name>
</gene>
<name>A0A6G1GEM9_9PEZI</name>
<dbReference type="Gene3D" id="3.30.9.10">
    <property type="entry name" value="D-Amino Acid Oxidase, subunit A, domain 2"/>
    <property type="match status" value="1"/>
</dbReference>
<evidence type="ECO:0000313" key="3">
    <source>
        <dbReference type="Proteomes" id="UP000504638"/>
    </source>
</evidence>